<evidence type="ECO:0000313" key="1">
    <source>
        <dbReference type="EMBL" id="KAK8481994.1"/>
    </source>
</evidence>
<dbReference type="PANTHER" id="PTHR47992">
    <property type="entry name" value="PROTEIN PHOSPHATASE"/>
    <property type="match status" value="1"/>
</dbReference>
<organism evidence="1 2">
    <name type="scientific">Hibiscus sabdariffa</name>
    <name type="common">roselle</name>
    <dbReference type="NCBI Taxonomy" id="183260"/>
    <lineage>
        <taxon>Eukaryota</taxon>
        <taxon>Viridiplantae</taxon>
        <taxon>Streptophyta</taxon>
        <taxon>Embryophyta</taxon>
        <taxon>Tracheophyta</taxon>
        <taxon>Spermatophyta</taxon>
        <taxon>Magnoliopsida</taxon>
        <taxon>eudicotyledons</taxon>
        <taxon>Gunneridae</taxon>
        <taxon>Pentapetalae</taxon>
        <taxon>rosids</taxon>
        <taxon>malvids</taxon>
        <taxon>Malvales</taxon>
        <taxon>Malvaceae</taxon>
        <taxon>Malvoideae</taxon>
        <taxon>Hibiscus</taxon>
    </lineage>
</organism>
<evidence type="ECO:0000313" key="2">
    <source>
        <dbReference type="Proteomes" id="UP001396334"/>
    </source>
</evidence>
<keyword evidence="2" id="KW-1185">Reference proteome</keyword>
<reference evidence="1 2" key="1">
    <citation type="journal article" date="2024" name="G3 (Bethesda)">
        <title>Genome assembly of Hibiscus sabdariffa L. provides insights into metabolisms of medicinal natural products.</title>
        <authorList>
            <person name="Kim T."/>
        </authorList>
    </citation>
    <scope>NUCLEOTIDE SEQUENCE [LARGE SCALE GENOMIC DNA]</scope>
    <source>
        <strain evidence="1">TK-2024</strain>
        <tissue evidence="1">Old leaves</tissue>
    </source>
</reference>
<name>A0ABR1ZMY9_9ROSI</name>
<dbReference type="EMBL" id="JBBPBN010000828">
    <property type="protein sequence ID" value="KAK8481994.1"/>
    <property type="molecule type" value="Genomic_DNA"/>
</dbReference>
<accession>A0ABR1ZMY9</accession>
<dbReference type="InterPro" id="IPR036457">
    <property type="entry name" value="PPM-type-like_dom_sf"/>
</dbReference>
<gene>
    <name evidence="1" type="ORF">V6N11_063509</name>
</gene>
<proteinExistence type="predicted"/>
<protein>
    <submittedName>
        <fullName evidence="1">Uncharacterized protein</fullName>
    </submittedName>
</protein>
<dbReference type="SUPFAM" id="SSF81606">
    <property type="entry name" value="PP2C-like"/>
    <property type="match status" value="1"/>
</dbReference>
<dbReference type="Proteomes" id="UP001396334">
    <property type="component" value="Unassembled WGS sequence"/>
</dbReference>
<dbReference type="Gene3D" id="3.60.40.10">
    <property type="entry name" value="PPM-type phosphatase domain"/>
    <property type="match status" value="1"/>
</dbReference>
<sequence length="304" mass="34634">MGCCVSASSRSTCISRSHGEANAVSPTCFETGFCGTKKMNRTFSDHVIAVQNLPSVPNRVFANGKCRTSCILTQQGRKGVNQVAMIVWEVRFYVRRCVFDGHGPQGHLVARKVRDALPLKLLSSMHSYQSRQNEYGGSCLTGNSKKTDGRDFEKERLNCSWREAFVKSYKAMDKELRSHPNLDCFCSGTTAVTLVKQVREKQCLSSNFLAFIEFMWFDLTLLGPQPVHGIYRRFSSDNGIQGQQWFNGRNPIDSRSISNRFFPLLWGCLNRCNVTVTGDRCRQVLKEIRLRFQQKIRTGRVWEM</sequence>
<dbReference type="InterPro" id="IPR015655">
    <property type="entry name" value="PP2C"/>
</dbReference>
<comment type="caution">
    <text evidence="1">The sequence shown here is derived from an EMBL/GenBank/DDBJ whole genome shotgun (WGS) entry which is preliminary data.</text>
</comment>